<reference evidence="2" key="1">
    <citation type="submission" date="2022-10" db="EMBL/GenBank/DDBJ databases">
        <authorList>
            <person name="Chen Y."/>
            <person name="Dougan E. K."/>
            <person name="Chan C."/>
            <person name="Rhodes N."/>
            <person name="Thang M."/>
        </authorList>
    </citation>
    <scope>NUCLEOTIDE SEQUENCE</scope>
</reference>
<keyword evidence="4" id="KW-1185">Reference proteome</keyword>
<dbReference type="EMBL" id="CAMXCT010002778">
    <property type="protein sequence ID" value="CAI4000355.1"/>
    <property type="molecule type" value="Genomic_DNA"/>
</dbReference>
<evidence type="ECO:0000313" key="4">
    <source>
        <dbReference type="Proteomes" id="UP001152797"/>
    </source>
</evidence>
<feature type="compositionally biased region" description="Low complexity" evidence="1">
    <location>
        <begin position="139"/>
        <end position="164"/>
    </location>
</feature>
<name>A0A9P1G795_9DINO</name>
<dbReference type="Proteomes" id="UP001152797">
    <property type="component" value="Unassembled WGS sequence"/>
</dbReference>
<evidence type="ECO:0000313" key="2">
    <source>
        <dbReference type="EMBL" id="CAI4000355.1"/>
    </source>
</evidence>
<evidence type="ECO:0000256" key="1">
    <source>
        <dbReference type="SAM" id="MobiDB-lite"/>
    </source>
</evidence>
<sequence>MAAWRPPEDEEVAWVLEVVGCKRSHLGDMSEDEFRYLLKPRRRQVALALHPDKQDAHRRGTMAEAQMKRWNVAWERVMHSVPPQFKEGGAGVVPARTQAALNAHPGMWEEPWCVPAWLVRKWKRRGEGHQESESGDGVPSGSQQPGAQSAQQGTGAGATSSDGGMPSASAGKDPEGDAGTSQSNSTNASDPCAGTPHCVDFDTKHRGMPAQKLLEYKFLYSAHGKCVQCMDYYARQPGLDVTCKSCNMNAREWAASSTSRKRRTTVPIPDDVERWLQRHNL</sequence>
<reference evidence="3" key="2">
    <citation type="submission" date="2024-04" db="EMBL/GenBank/DDBJ databases">
        <authorList>
            <person name="Chen Y."/>
            <person name="Shah S."/>
            <person name="Dougan E. K."/>
            <person name="Thang M."/>
            <person name="Chan C."/>
        </authorList>
    </citation>
    <scope>NUCLEOTIDE SEQUENCE [LARGE SCALE GENOMIC DNA]</scope>
</reference>
<feature type="compositionally biased region" description="Polar residues" evidence="1">
    <location>
        <begin position="179"/>
        <end position="189"/>
    </location>
</feature>
<proteinExistence type="predicted"/>
<organism evidence="2">
    <name type="scientific">Cladocopium goreaui</name>
    <dbReference type="NCBI Taxonomy" id="2562237"/>
    <lineage>
        <taxon>Eukaryota</taxon>
        <taxon>Sar</taxon>
        <taxon>Alveolata</taxon>
        <taxon>Dinophyceae</taxon>
        <taxon>Suessiales</taxon>
        <taxon>Symbiodiniaceae</taxon>
        <taxon>Cladocopium</taxon>
    </lineage>
</organism>
<gene>
    <name evidence="2" type="ORF">C1SCF055_LOCUS26477</name>
</gene>
<accession>A0A9P1G795</accession>
<comment type="caution">
    <text evidence="2">The sequence shown here is derived from an EMBL/GenBank/DDBJ whole genome shotgun (WGS) entry which is preliminary data.</text>
</comment>
<protein>
    <submittedName>
        <fullName evidence="2">Uncharacterized protein</fullName>
    </submittedName>
</protein>
<feature type="region of interest" description="Disordered" evidence="1">
    <location>
        <begin position="125"/>
        <end position="194"/>
    </location>
</feature>
<dbReference type="EMBL" id="CAMXCT030002778">
    <property type="protein sequence ID" value="CAL4787667.1"/>
    <property type="molecule type" value="Genomic_DNA"/>
</dbReference>
<evidence type="ECO:0000313" key="3">
    <source>
        <dbReference type="EMBL" id="CAL1153730.1"/>
    </source>
</evidence>
<dbReference type="EMBL" id="CAMXCT020002778">
    <property type="protein sequence ID" value="CAL1153730.1"/>
    <property type="molecule type" value="Genomic_DNA"/>
</dbReference>
<dbReference type="AlphaFoldDB" id="A0A9P1G795"/>